<dbReference type="Pfam" id="PF00270">
    <property type="entry name" value="DEAD"/>
    <property type="match status" value="1"/>
</dbReference>
<comment type="caution">
    <text evidence="12">The sequence shown here is derived from an EMBL/GenBank/DDBJ whole genome shotgun (WGS) entry which is preliminary data.</text>
</comment>
<dbReference type="PROSITE" id="PS51643">
    <property type="entry name" value="HD_CAS3"/>
    <property type="match status" value="1"/>
</dbReference>
<evidence type="ECO:0000256" key="3">
    <source>
        <dbReference type="ARBA" id="ARBA00022722"/>
    </source>
</evidence>
<evidence type="ECO:0000256" key="4">
    <source>
        <dbReference type="ARBA" id="ARBA00022723"/>
    </source>
</evidence>
<evidence type="ECO:0000256" key="6">
    <source>
        <dbReference type="ARBA" id="ARBA00022801"/>
    </source>
</evidence>
<dbReference type="InterPro" id="IPR038257">
    <property type="entry name" value="CRISPR-assoc_Cas3_HD_sf"/>
</dbReference>
<dbReference type="InterPro" id="IPR011545">
    <property type="entry name" value="DEAD/DEAH_box_helicase_dom"/>
</dbReference>
<dbReference type="CDD" id="cd17930">
    <property type="entry name" value="DEXHc_cas3"/>
    <property type="match status" value="1"/>
</dbReference>
<comment type="similarity">
    <text evidence="2">In the central section; belongs to the CRISPR-associated helicase Cas3 family.</text>
</comment>
<evidence type="ECO:0000259" key="11">
    <source>
        <dbReference type="PROSITE" id="PS51643"/>
    </source>
</evidence>
<evidence type="ECO:0000259" key="10">
    <source>
        <dbReference type="PROSITE" id="PS51192"/>
    </source>
</evidence>
<dbReference type="InterPro" id="IPR001650">
    <property type="entry name" value="Helicase_C-like"/>
</dbReference>
<evidence type="ECO:0000256" key="1">
    <source>
        <dbReference type="ARBA" id="ARBA00006847"/>
    </source>
</evidence>
<reference evidence="12 13" key="1">
    <citation type="journal article" date="2022" name="Genome Biol. Evol.">
        <title>Host diet, physiology and behaviors set the stage for Lachnospiraceae cladogenesis.</title>
        <authorList>
            <person name="Vera-Ponce De Leon A."/>
            <person name="Schneider M."/>
            <person name="Jahnes B.C."/>
            <person name="Sadowski V."/>
            <person name="Camuy-Velez L.A."/>
            <person name="Duan J."/>
            <person name="Sabree Z.L."/>
        </authorList>
    </citation>
    <scope>NUCLEOTIDE SEQUENCE [LARGE SCALE GENOMIC DNA]</scope>
    <source>
        <strain evidence="12 13">PAL113</strain>
    </source>
</reference>
<dbReference type="InterPro" id="IPR003607">
    <property type="entry name" value="HD/PDEase_dom"/>
</dbReference>
<sequence length="799" mass="91471">MADKNEFIARFVIDEHDNNKTIIIQPLRNHLVEVATLAGSFGRRVSVEKFMYLAGLLHDMGKFSEEFSIYIKGKLQEREIERDSEKGSDHGVYGAKFIFEKYGKNEGYEKITAELLATICCYHHGKIPDCLNVNGKVSILERMKKVNAEEFERVVKQFTDTIDEDIERLFKEATQEIIKKIQDIATLQKDGFIYNLLIKLLYSMLIDADRLDSMCFEINDCAWKQYVQNGECKKALKNYQQNLEIYVKQLSNNKTKVNNIRTVISDECLYKGKGFTGVYSLTVPTGGGKTLASIRFALEHALRNDKERIIYVMPYTSIIEQNAEVFRKALGNECDLLEHHSNVIDEDKQDNYSELIIRWENDLVVTTVVQFLNSFYGRSSQDMRRIHAMANSIIVFDEVQTIPIYCMNLFRRAICFLSEILNTTVVLCTATQPGNDSPYLQEMSKNDIVEIMGDVQEKFTSLKRVDVVNKCRVKPYTLEETVDFILEKKQTVNNLLVVVNKVNSAKKIFAEIKLKIAQSTKVFYLSSSLSPEHKKDILEKVKEGLGKKEALICISTTVIEAGIDISFEAGIRNITKLDSIAQTAGRINRNGEKELGYCYVINYEEGSYSKLQEISIGGIKSIDILERFEDTLMPEAMQEYFKNYYSDGEIYQKFDYPTKAANIYKLLDMSSASNREGYRADEENPSFPMCFPIQFASASKEFEVIDSSTKSIIVPYKDGQNLITQITEGNLYMSLEEKKKLLSKAKRYTVNLYTYAFEMLNEVGAILFYESMGVYVLSNGYYDDELGVIYEASADNYIC</sequence>
<protein>
    <submittedName>
        <fullName evidence="12">CRISPR-associated helicase Cas3</fullName>
    </submittedName>
</protein>
<dbReference type="NCBIfam" id="TIGR01587">
    <property type="entry name" value="cas3_core"/>
    <property type="match status" value="1"/>
</dbReference>
<dbReference type="CDD" id="cd09641">
    <property type="entry name" value="Cas3''_I"/>
    <property type="match status" value="1"/>
</dbReference>
<keyword evidence="6" id="KW-0378">Hydrolase</keyword>
<gene>
    <name evidence="12" type="primary">cas3</name>
    <name evidence="12" type="ORF">NK125_06320</name>
</gene>
<keyword evidence="7" id="KW-0347">Helicase</keyword>
<evidence type="ECO:0000313" key="13">
    <source>
        <dbReference type="Proteomes" id="UP001523566"/>
    </source>
</evidence>
<dbReference type="PANTHER" id="PTHR47962:SF5">
    <property type="entry name" value="ATP-DEPENDENT HELICASE LHR-RELATED"/>
    <property type="match status" value="1"/>
</dbReference>
<evidence type="ECO:0000256" key="8">
    <source>
        <dbReference type="ARBA" id="ARBA00022840"/>
    </source>
</evidence>
<dbReference type="SUPFAM" id="SSF109604">
    <property type="entry name" value="HD-domain/PDEase-like"/>
    <property type="match status" value="1"/>
</dbReference>
<dbReference type="InterPro" id="IPR014001">
    <property type="entry name" value="Helicase_ATP-bd"/>
</dbReference>
<feature type="domain" description="Helicase ATP-binding" evidence="10">
    <location>
        <begin position="284"/>
        <end position="450"/>
    </location>
</feature>
<dbReference type="SMART" id="SM00490">
    <property type="entry name" value="HELICc"/>
    <property type="match status" value="1"/>
</dbReference>
<evidence type="ECO:0000256" key="7">
    <source>
        <dbReference type="ARBA" id="ARBA00022806"/>
    </source>
</evidence>
<dbReference type="InterPro" id="IPR027417">
    <property type="entry name" value="P-loop_NTPase"/>
</dbReference>
<dbReference type="InterPro" id="IPR052511">
    <property type="entry name" value="ATP-dep_Helicase"/>
</dbReference>
<dbReference type="InterPro" id="IPR006483">
    <property type="entry name" value="CRISPR-assoc_Cas3_HD"/>
</dbReference>
<dbReference type="Pfam" id="PF22590">
    <property type="entry name" value="Cas3-like_C_2"/>
    <property type="match status" value="1"/>
</dbReference>
<dbReference type="SMART" id="SM00487">
    <property type="entry name" value="DEXDc"/>
    <property type="match status" value="1"/>
</dbReference>
<dbReference type="RefSeq" id="WP_262065819.1">
    <property type="nucleotide sequence ID" value="NZ_JAMXOD010000007.1"/>
</dbReference>
<keyword evidence="13" id="KW-1185">Reference proteome</keyword>
<dbReference type="Pfam" id="PF18019">
    <property type="entry name" value="Cas3_HD"/>
    <property type="match status" value="1"/>
</dbReference>
<evidence type="ECO:0000256" key="2">
    <source>
        <dbReference type="ARBA" id="ARBA00009046"/>
    </source>
</evidence>
<keyword evidence="5" id="KW-0547">Nucleotide-binding</keyword>
<dbReference type="NCBIfam" id="TIGR01596">
    <property type="entry name" value="cas3_HD"/>
    <property type="match status" value="1"/>
</dbReference>
<dbReference type="SMART" id="SM00471">
    <property type="entry name" value="HDc"/>
    <property type="match status" value="1"/>
</dbReference>
<keyword evidence="3" id="KW-0540">Nuclease</keyword>
<dbReference type="SUPFAM" id="SSF52540">
    <property type="entry name" value="P-loop containing nucleoside triphosphate hydrolases"/>
    <property type="match status" value="1"/>
</dbReference>
<name>A0ABT1E878_9FIRM</name>
<feature type="domain" description="HD Cas3-type" evidence="11">
    <location>
        <begin position="20"/>
        <end position="211"/>
    </location>
</feature>
<accession>A0ABT1E878</accession>
<dbReference type="Gene3D" id="1.10.3210.30">
    <property type="match status" value="1"/>
</dbReference>
<proteinExistence type="inferred from homology"/>
<comment type="similarity">
    <text evidence="1">In the N-terminal section; belongs to the CRISPR-associated nuclease Cas3-HD family.</text>
</comment>
<evidence type="ECO:0000256" key="5">
    <source>
        <dbReference type="ARBA" id="ARBA00022741"/>
    </source>
</evidence>
<dbReference type="Proteomes" id="UP001523566">
    <property type="component" value="Unassembled WGS sequence"/>
</dbReference>
<dbReference type="InterPro" id="IPR054712">
    <property type="entry name" value="Cas3-like_dom"/>
</dbReference>
<dbReference type="PANTHER" id="PTHR47962">
    <property type="entry name" value="ATP-DEPENDENT HELICASE LHR-RELATED-RELATED"/>
    <property type="match status" value="1"/>
</dbReference>
<evidence type="ECO:0000256" key="9">
    <source>
        <dbReference type="ARBA" id="ARBA00023118"/>
    </source>
</evidence>
<evidence type="ECO:0000313" key="12">
    <source>
        <dbReference type="EMBL" id="MCP1102031.1"/>
    </source>
</evidence>
<keyword evidence="9" id="KW-0051">Antiviral defense</keyword>
<dbReference type="PROSITE" id="PS51192">
    <property type="entry name" value="HELICASE_ATP_BIND_1"/>
    <property type="match status" value="1"/>
</dbReference>
<dbReference type="Gene3D" id="3.40.50.300">
    <property type="entry name" value="P-loop containing nucleotide triphosphate hydrolases"/>
    <property type="match status" value="2"/>
</dbReference>
<organism evidence="12 13">
    <name type="scientific">Aequitasia blattaphilus</name>
    <dbReference type="NCBI Taxonomy" id="2949332"/>
    <lineage>
        <taxon>Bacteria</taxon>
        <taxon>Bacillati</taxon>
        <taxon>Bacillota</taxon>
        <taxon>Clostridia</taxon>
        <taxon>Lachnospirales</taxon>
        <taxon>Lachnospiraceae</taxon>
        <taxon>Aequitasia</taxon>
    </lineage>
</organism>
<keyword evidence="8" id="KW-0067">ATP-binding</keyword>
<dbReference type="EMBL" id="JAMZFW010000007">
    <property type="protein sequence ID" value="MCP1102031.1"/>
    <property type="molecule type" value="Genomic_DNA"/>
</dbReference>
<keyword evidence="4" id="KW-0479">Metal-binding</keyword>
<dbReference type="InterPro" id="IPR006474">
    <property type="entry name" value="Helicase_Cas3_CRISPR-ass_core"/>
</dbReference>